<dbReference type="PANTHER" id="PTHR37809:SF1">
    <property type="entry name" value="RIBOSOMAL PROTEIN S12 METHYLTHIOTRANSFERASE ACCESSORY FACTOR YCAO"/>
    <property type="match status" value="1"/>
</dbReference>
<reference evidence="3 4" key="1">
    <citation type="submission" date="2020-04" db="EMBL/GenBank/DDBJ databases">
        <title>Draft genome of Pyxidicoccus fallax type strain.</title>
        <authorList>
            <person name="Whitworth D.E."/>
        </authorList>
    </citation>
    <scope>NUCLEOTIDE SEQUENCE [LARGE SCALE GENOMIC DNA]</scope>
    <source>
        <strain evidence="3 4">DSM 14698</strain>
    </source>
</reference>
<gene>
    <name evidence="3" type="ORF">HG543_37580</name>
</gene>
<evidence type="ECO:0000313" key="3">
    <source>
        <dbReference type="EMBL" id="NMO20534.1"/>
    </source>
</evidence>
<feature type="region of interest" description="Disordered" evidence="1">
    <location>
        <begin position="62"/>
        <end position="82"/>
    </location>
</feature>
<evidence type="ECO:0000313" key="4">
    <source>
        <dbReference type="Proteomes" id="UP000518300"/>
    </source>
</evidence>
<accession>A0A848LT10</accession>
<comment type="caution">
    <text evidence="3">The sequence shown here is derived from an EMBL/GenBank/DDBJ whole genome shotgun (WGS) entry which is preliminary data.</text>
</comment>
<evidence type="ECO:0000256" key="1">
    <source>
        <dbReference type="SAM" id="MobiDB-lite"/>
    </source>
</evidence>
<feature type="domain" description="YcaO" evidence="2">
    <location>
        <begin position="42"/>
        <end position="381"/>
    </location>
</feature>
<name>A0A848LT10_9BACT</name>
<dbReference type="EMBL" id="JABBJJ010000250">
    <property type="protein sequence ID" value="NMO20534.1"/>
    <property type="molecule type" value="Genomic_DNA"/>
</dbReference>
<organism evidence="3 4">
    <name type="scientific">Pyxidicoccus fallax</name>
    <dbReference type="NCBI Taxonomy" id="394095"/>
    <lineage>
        <taxon>Bacteria</taxon>
        <taxon>Pseudomonadati</taxon>
        <taxon>Myxococcota</taxon>
        <taxon>Myxococcia</taxon>
        <taxon>Myxococcales</taxon>
        <taxon>Cystobacterineae</taxon>
        <taxon>Myxococcaceae</taxon>
        <taxon>Pyxidicoccus</taxon>
    </lineage>
</organism>
<dbReference type="Pfam" id="PF02624">
    <property type="entry name" value="YcaO"/>
    <property type="match status" value="1"/>
</dbReference>
<dbReference type="PROSITE" id="PS51664">
    <property type="entry name" value="YCAO"/>
    <property type="match status" value="1"/>
</dbReference>
<sequence>MLAIRAKVPITRVSDLTPLDSIRLPVFTAVTPLARDLTTHLGKGVDAASARVSAMMEAVERVSAEQAPKGSTRSGSFTRLSRARSARPIDPVTLHLPPDTRYTPDETFTWVESHDLVSGDRVLMAADLALNPPSEGLLRDVDTNGLASGNTLLEAIVHGLCEVIERDVQSQLDFTTSFGDTGTPLPPLANVNPASLPTEARAWLGRLRDVGLDAWVQDATGDLGVATFRTWLADYDYPTPAGPVPMHFTGWGTAPHATAALLRSITEAVQARLGFIQGARDSFNVRWESSHATSRTHRLRERDPTRVSLFPSTPSFESEDLREDLEFLLRQLRAAGFEQVIVTDLTRKDLGIPVVRVRVPGLSCFTVNQRRVDWRCLRHLL</sequence>
<proteinExistence type="predicted"/>
<dbReference type="PANTHER" id="PTHR37809">
    <property type="entry name" value="RIBOSOMAL PROTEIN S12 METHYLTHIOTRANSFERASE ACCESSORY FACTOR YCAO"/>
    <property type="match status" value="1"/>
</dbReference>
<feature type="compositionally biased region" description="Polar residues" evidence="1">
    <location>
        <begin position="69"/>
        <end position="79"/>
    </location>
</feature>
<dbReference type="Proteomes" id="UP000518300">
    <property type="component" value="Unassembled WGS sequence"/>
</dbReference>
<protein>
    <submittedName>
        <fullName evidence="3">YcaO-like family protein</fullName>
    </submittedName>
</protein>
<dbReference type="Gene3D" id="3.30.1330.230">
    <property type="match status" value="2"/>
</dbReference>
<dbReference type="InterPro" id="IPR003776">
    <property type="entry name" value="YcaO-like_dom"/>
</dbReference>
<dbReference type="NCBIfam" id="TIGR00702">
    <property type="entry name" value="YcaO-type kinase domain"/>
    <property type="match status" value="1"/>
</dbReference>
<dbReference type="AlphaFoldDB" id="A0A848LT10"/>
<evidence type="ECO:0000259" key="2">
    <source>
        <dbReference type="PROSITE" id="PS51664"/>
    </source>
</evidence>
<keyword evidence="4" id="KW-1185">Reference proteome</keyword>